<evidence type="ECO:0008006" key="4">
    <source>
        <dbReference type="Google" id="ProtNLM"/>
    </source>
</evidence>
<keyword evidence="3" id="KW-1185">Reference proteome</keyword>
<protein>
    <recommendedName>
        <fullName evidence="4">Periplasmic heavy metal sensor</fullName>
    </recommendedName>
</protein>
<evidence type="ECO:0000313" key="3">
    <source>
        <dbReference type="Proteomes" id="UP001242010"/>
    </source>
</evidence>
<feature type="signal peptide" evidence="1">
    <location>
        <begin position="1"/>
        <end position="19"/>
    </location>
</feature>
<gene>
    <name evidence="2" type="ORF">GETHOR_10050</name>
</gene>
<organism evidence="2 3">
    <name type="scientific">Geothrix oryzae</name>
    <dbReference type="NCBI Taxonomy" id="2927975"/>
    <lineage>
        <taxon>Bacteria</taxon>
        <taxon>Pseudomonadati</taxon>
        <taxon>Acidobacteriota</taxon>
        <taxon>Holophagae</taxon>
        <taxon>Holophagales</taxon>
        <taxon>Holophagaceae</taxon>
        <taxon>Geothrix</taxon>
    </lineage>
</organism>
<accession>A0ABN6UVU6</accession>
<proteinExistence type="predicted"/>
<evidence type="ECO:0000313" key="2">
    <source>
        <dbReference type="EMBL" id="BDU68904.1"/>
    </source>
</evidence>
<dbReference type="Gene3D" id="1.20.120.1490">
    <property type="match status" value="1"/>
</dbReference>
<evidence type="ECO:0000256" key="1">
    <source>
        <dbReference type="SAM" id="SignalP"/>
    </source>
</evidence>
<keyword evidence="1" id="KW-0732">Signal</keyword>
<reference evidence="3" key="1">
    <citation type="journal article" date="2023" name="Int. J. Syst. Evol. Microbiol.">
        <title>Mesoterricola silvestris gen. nov., sp. nov., Mesoterricola sediminis sp. nov., Geothrix oryzae sp. nov., Geothrix edaphica sp. nov., Geothrix rubra sp. nov., and Geothrix limicola sp. nov., six novel members of Acidobacteriota isolated from soils.</title>
        <authorList>
            <person name="Itoh H."/>
            <person name="Sugisawa Y."/>
            <person name="Mise K."/>
            <person name="Xu Z."/>
            <person name="Kuniyasu M."/>
            <person name="Ushijima N."/>
            <person name="Kawano K."/>
            <person name="Kobayashi E."/>
            <person name="Shiratori Y."/>
            <person name="Masuda Y."/>
            <person name="Senoo K."/>
        </authorList>
    </citation>
    <scope>NUCLEOTIDE SEQUENCE [LARGE SCALE GENOMIC DNA]</scope>
    <source>
        <strain evidence="3">Red222</strain>
    </source>
</reference>
<sequence>MFRPILTSLLLLAPLPVWSQAPVPPQAEDEQPLARFRLEQLQQKVGLPEEQARTVVDRWMRYDREQFGRARQIQALRRRFNDILISPGSEDEKNAQVRPLLEQFMDLRRQQADLKFRFEDDIRGKLSPAQQVRLVIHVEEMQRRMVEALRQGFADRPGALRPGGGGRRGLR</sequence>
<dbReference type="RefSeq" id="WP_286355540.1">
    <property type="nucleotide sequence ID" value="NZ_AP027079.1"/>
</dbReference>
<dbReference type="EMBL" id="AP027079">
    <property type="protein sequence ID" value="BDU68904.1"/>
    <property type="molecule type" value="Genomic_DNA"/>
</dbReference>
<feature type="chain" id="PRO_5047120195" description="Periplasmic heavy metal sensor" evidence="1">
    <location>
        <begin position="20"/>
        <end position="171"/>
    </location>
</feature>
<dbReference type="Proteomes" id="UP001242010">
    <property type="component" value="Chromosome"/>
</dbReference>
<name>A0ABN6UVU6_9BACT</name>